<gene>
    <name evidence="7 11" type="primary">rplI</name>
    <name evidence="11" type="ORF">QUV96_05265</name>
</gene>
<dbReference type="SUPFAM" id="SSF55653">
    <property type="entry name" value="Ribosomal protein L9 C-domain"/>
    <property type="match status" value="1"/>
</dbReference>
<accession>A0ABT7UDP7</accession>
<reference evidence="11 12" key="1">
    <citation type="submission" date="2023-06" db="EMBL/GenBank/DDBJ databases">
        <title>Identification and characterization of horizontal gene transfer across gut microbiota members of farm animals based on homology search.</title>
        <authorList>
            <person name="Schwarzerova J."/>
            <person name="Nykrynova M."/>
            <person name="Jureckova K."/>
            <person name="Cejkova D."/>
            <person name="Rychlik I."/>
        </authorList>
    </citation>
    <scope>NUCLEOTIDE SEQUENCE [LARGE SCALE GENOMIC DNA]</scope>
    <source>
        <strain evidence="11 12">ET39</strain>
    </source>
</reference>
<evidence type="ECO:0000256" key="8">
    <source>
        <dbReference type="SAM" id="Coils"/>
    </source>
</evidence>
<dbReference type="Pfam" id="PF03948">
    <property type="entry name" value="Ribosomal_L9_C"/>
    <property type="match status" value="1"/>
</dbReference>
<feature type="domain" description="Ribosomal protein L9" evidence="9">
    <location>
        <begin position="1"/>
        <end position="45"/>
    </location>
</feature>
<dbReference type="SUPFAM" id="SSF55658">
    <property type="entry name" value="L9 N-domain-like"/>
    <property type="match status" value="1"/>
</dbReference>
<evidence type="ECO:0000256" key="5">
    <source>
        <dbReference type="ARBA" id="ARBA00023274"/>
    </source>
</evidence>
<reference evidence="12" key="2">
    <citation type="submission" date="2023-06" db="EMBL/GenBank/DDBJ databases">
        <title>Identification and characterization of horizontal gene transfer across gut microbiota members of farm animals based on homology search.</title>
        <authorList>
            <person name="Zeman M."/>
            <person name="Kubasova T."/>
            <person name="Jahodarova E."/>
            <person name="Nykrynova M."/>
            <person name="Rychlik I."/>
        </authorList>
    </citation>
    <scope>NUCLEOTIDE SEQUENCE [LARGE SCALE GENOMIC DNA]</scope>
    <source>
        <strain evidence="12">ET39</strain>
    </source>
</reference>
<dbReference type="InterPro" id="IPR020594">
    <property type="entry name" value="Ribosomal_bL9_bac/chp"/>
</dbReference>
<evidence type="ECO:0000256" key="4">
    <source>
        <dbReference type="ARBA" id="ARBA00022980"/>
    </source>
</evidence>
<dbReference type="PANTHER" id="PTHR21368">
    <property type="entry name" value="50S RIBOSOMAL PROTEIN L9"/>
    <property type="match status" value="1"/>
</dbReference>
<evidence type="ECO:0000256" key="1">
    <source>
        <dbReference type="ARBA" id="ARBA00010605"/>
    </source>
</evidence>
<name>A0ABT7UDP7_9FIRM</name>
<comment type="caution">
    <text evidence="11">The sequence shown here is derived from an EMBL/GenBank/DDBJ whole genome shotgun (WGS) entry which is preliminary data.</text>
</comment>
<keyword evidence="4 7" id="KW-0689">Ribosomal protein</keyword>
<comment type="similarity">
    <text evidence="1 7">Belongs to the bacterial ribosomal protein bL9 family.</text>
</comment>
<dbReference type="Pfam" id="PF01281">
    <property type="entry name" value="Ribosomal_L9_N"/>
    <property type="match status" value="1"/>
</dbReference>
<organism evidence="11 12">
    <name type="scientific">Amedibacillus dolichus</name>
    <dbReference type="NCBI Taxonomy" id="31971"/>
    <lineage>
        <taxon>Bacteria</taxon>
        <taxon>Bacillati</taxon>
        <taxon>Bacillota</taxon>
        <taxon>Erysipelotrichia</taxon>
        <taxon>Erysipelotrichales</taxon>
        <taxon>Erysipelotrichaceae</taxon>
        <taxon>Amedibacillus</taxon>
    </lineage>
</organism>
<dbReference type="InterPro" id="IPR036791">
    <property type="entry name" value="Ribosomal_bL9_C_sf"/>
</dbReference>
<proteinExistence type="inferred from homology"/>
<dbReference type="InterPro" id="IPR000244">
    <property type="entry name" value="Ribosomal_bL9"/>
</dbReference>
<dbReference type="InterPro" id="IPR009027">
    <property type="entry name" value="Ribosomal_bL9/RNase_H1_N"/>
</dbReference>
<dbReference type="InterPro" id="IPR020070">
    <property type="entry name" value="Ribosomal_bL9_N"/>
</dbReference>
<evidence type="ECO:0000256" key="7">
    <source>
        <dbReference type="HAMAP-Rule" id="MF_00503"/>
    </source>
</evidence>
<evidence type="ECO:0000313" key="11">
    <source>
        <dbReference type="EMBL" id="MDM8157045.1"/>
    </source>
</evidence>
<dbReference type="Gene3D" id="3.40.5.10">
    <property type="entry name" value="Ribosomal protein L9, N-terminal domain"/>
    <property type="match status" value="1"/>
</dbReference>
<feature type="domain" description="Large ribosomal subunit protein bL9 C-terminal" evidence="10">
    <location>
        <begin position="63"/>
        <end position="147"/>
    </location>
</feature>
<dbReference type="HAMAP" id="MF_00503">
    <property type="entry name" value="Ribosomal_bL9"/>
    <property type="match status" value="1"/>
</dbReference>
<sequence>MKVILLSDVKNVGKKDEVVEVADGYARNFLIKRKLAVAQTQGSMQVLGRQQEEARLREEELEKEAQKTKERLEKIVLECQIKTGNGGRSFGSISTKQIAEQLAKEHDIHIDRRKILGHDSISSLGDSDLKVDLYRNKVIGVIHVHVSAK</sequence>
<comment type="function">
    <text evidence="7">Binds to the 23S rRNA.</text>
</comment>
<feature type="coiled-coil region" evidence="8">
    <location>
        <begin position="44"/>
        <end position="78"/>
    </location>
</feature>
<dbReference type="NCBIfam" id="TIGR00158">
    <property type="entry name" value="L9"/>
    <property type="match status" value="1"/>
</dbReference>
<dbReference type="InterPro" id="IPR036935">
    <property type="entry name" value="Ribosomal_bL9_N_sf"/>
</dbReference>
<keyword evidence="12" id="KW-1185">Reference proteome</keyword>
<evidence type="ECO:0000313" key="12">
    <source>
        <dbReference type="Proteomes" id="UP001529340"/>
    </source>
</evidence>
<dbReference type="GO" id="GO:0005840">
    <property type="term" value="C:ribosome"/>
    <property type="evidence" value="ECO:0007669"/>
    <property type="project" value="UniProtKB-KW"/>
</dbReference>
<reference evidence="11 12" key="3">
    <citation type="submission" date="2023-06" db="EMBL/GenBank/DDBJ databases">
        <authorList>
            <person name="Zeman M."/>
            <person name="Kubasova T."/>
            <person name="Jahodarova E."/>
            <person name="Nykrynova M."/>
            <person name="Rychlik I."/>
        </authorList>
    </citation>
    <scope>NUCLEOTIDE SEQUENCE [LARGE SCALE GENOMIC DNA]</scope>
    <source>
        <strain evidence="11 12">ET39</strain>
    </source>
</reference>
<dbReference type="EMBL" id="JAUDCG010000017">
    <property type="protein sequence ID" value="MDM8157045.1"/>
    <property type="molecule type" value="Genomic_DNA"/>
</dbReference>
<keyword evidence="2 7" id="KW-0699">rRNA-binding</keyword>
<evidence type="ECO:0000259" key="9">
    <source>
        <dbReference type="Pfam" id="PF01281"/>
    </source>
</evidence>
<keyword evidence="3 7" id="KW-0694">RNA-binding</keyword>
<protein>
    <recommendedName>
        <fullName evidence="6 7">Large ribosomal subunit protein bL9</fullName>
    </recommendedName>
</protein>
<evidence type="ECO:0000256" key="6">
    <source>
        <dbReference type="ARBA" id="ARBA00035292"/>
    </source>
</evidence>
<dbReference type="RefSeq" id="WP_289607508.1">
    <property type="nucleotide sequence ID" value="NZ_JAUDCG010000017.1"/>
</dbReference>
<dbReference type="InterPro" id="IPR020069">
    <property type="entry name" value="Ribosomal_bL9_C"/>
</dbReference>
<keyword evidence="8" id="KW-0175">Coiled coil</keyword>
<evidence type="ECO:0000256" key="3">
    <source>
        <dbReference type="ARBA" id="ARBA00022884"/>
    </source>
</evidence>
<keyword evidence="5 7" id="KW-0687">Ribonucleoprotein</keyword>
<dbReference type="Gene3D" id="3.10.430.100">
    <property type="entry name" value="Ribosomal protein L9, C-terminal domain"/>
    <property type="match status" value="1"/>
</dbReference>
<evidence type="ECO:0000259" key="10">
    <source>
        <dbReference type="Pfam" id="PF03948"/>
    </source>
</evidence>
<dbReference type="Proteomes" id="UP001529340">
    <property type="component" value="Unassembled WGS sequence"/>
</dbReference>
<evidence type="ECO:0000256" key="2">
    <source>
        <dbReference type="ARBA" id="ARBA00022730"/>
    </source>
</evidence>